<dbReference type="Proteomes" id="UP000694557">
    <property type="component" value="Unassembled WGS sequence"/>
</dbReference>
<reference evidence="2" key="1">
    <citation type="submission" date="2025-08" db="UniProtKB">
        <authorList>
            <consortium name="Ensembl"/>
        </authorList>
    </citation>
    <scope>IDENTIFICATION</scope>
</reference>
<name>A0A8C7JTN5_ONCKI</name>
<sequence length="162" mass="18122">MRHTLAGHASAPTSCPTGQFSQPSHSLALATQLPEASSLPSPQSSVPSQRKRRDTHRLLPQANSSFLHWNTRCTGAFSLPYDPLVFNKVNPLHCHSLLRNSSLPSSQSQSLSHTQRPRIHLPFLHLNWHFSQVGRVLPSAYKWINAYNGPLYAYVEIPLNII</sequence>
<evidence type="ECO:0000313" key="2">
    <source>
        <dbReference type="Ensembl" id="ENSOKIP00005087500.1"/>
    </source>
</evidence>
<reference evidence="2" key="2">
    <citation type="submission" date="2025-09" db="UniProtKB">
        <authorList>
            <consortium name="Ensembl"/>
        </authorList>
    </citation>
    <scope>IDENTIFICATION</scope>
</reference>
<organism evidence="2 3">
    <name type="scientific">Oncorhynchus kisutch</name>
    <name type="common">Coho salmon</name>
    <name type="synonym">Salmo kisutch</name>
    <dbReference type="NCBI Taxonomy" id="8019"/>
    <lineage>
        <taxon>Eukaryota</taxon>
        <taxon>Metazoa</taxon>
        <taxon>Chordata</taxon>
        <taxon>Craniata</taxon>
        <taxon>Vertebrata</taxon>
        <taxon>Euteleostomi</taxon>
        <taxon>Actinopterygii</taxon>
        <taxon>Neopterygii</taxon>
        <taxon>Teleostei</taxon>
        <taxon>Protacanthopterygii</taxon>
        <taxon>Salmoniformes</taxon>
        <taxon>Salmonidae</taxon>
        <taxon>Salmoninae</taxon>
        <taxon>Oncorhynchus</taxon>
    </lineage>
</organism>
<evidence type="ECO:0000256" key="1">
    <source>
        <dbReference type="SAM" id="MobiDB-lite"/>
    </source>
</evidence>
<feature type="compositionally biased region" description="Polar residues" evidence="1">
    <location>
        <begin position="11"/>
        <end position="25"/>
    </location>
</feature>
<feature type="compositionally biased region" description="Low complexity" evidence="1">
    <location>
        <begin position="34"/>
        <end position="48"/>
    </location>
</feature>
<dbReference type="AlphaFoldDB" id="A0A8C7JTN5"/>
<dbReference type="Ensembl" id="ENSOKIT00005093568.1">
    <property type="protein sequence ID" value="ENSOKIP00005087500.1"/>
    <property type="gene ID" value="ENSOKIG00005038180.1"/>
</dbReference>
<proteinExistence type="predicted"/>
<keyword evidence="3" id="KW-1185">Reference proteome</keyword>
<evidence type="ECO:0000313" key="3">
    <source>
        <dbReference type="Proteomes" id="UP000694557"/>
    </source>
</evidence>
<accession>A0A8C7JTN5</accession>
<feature type="region of interest" description="Disordered" evidence="1">
    <location>
        <begin position="1"/>
        <end position="54"/>
    </location>
</feature>
<protein>
    <submittedName>
        <fullName evidence="2">Uncharacterized protein</fullName>
    </submittedName>
</protein>
<dbReference type="GeneTree" id="ENSGT01010000228826"/>